<comment type="similarity">
    <text evidence="2">Belongs to the peptidase M35 family.</text>
</comment>
<keyword evidence="11" id="KW-1185">Reference proteome</keyword>
<comment type="caution">
    <text evidence="10">The sequence shown here is derived from an EMBL/GenBank/DDBJ whole genome shotgun (WGS) entry which is preliminary data.</text>
</comment>
<dbReference type="GO" id="GO:0006508">
    <property type="term" value="P:proteolysis"/>
    <property type="evidence" value="ECO:0007669"/>
    <property type="project" value="UniProtKB-KW"/>
</dbReference>
<feature type="chain" id="PRO_5040490449" evidence="8">
    <location>
        <begin position="23"/>
        <end position="349"/>
    </location>
</feature>
<dbReference type="GO" id="GO:0004222">
    <property type="term" value="F:metalloendopeptidase activity"/>
    <property type="evidence" value="ECO:0007669"/>
    <property type="project" value="InterPro"/>
</dbReference>
<keyword evidence="6" id="KW-0862">Zinc</keyword>
<evidence type="ECO:0000256" key="1">
    <source>
        <dbReference type="ARBA" id="ARBA00001947"/>
    </source>
</evidence>
<evidence type="ECO:0000313" key="10">
    <source>
        <dbReference type="EMBL" id="KAF9469757.1"/>
    </source>
</evidence>
<keyword evidence="5" id="KW-0378">Hydrolase</keyword>
<evidence type="ECO:0000256" key="4">
    <source>
        <dbReference type="ARBA" id="ARBA00022723"/>
    </source>
</evidence>
<name>A0A9P5YH12_9AGAR</name>
<keyword evidence="4" id="KW-0479">Metal-binding</keyword>
<reference evidence="10" key="1">
    <citation type="submission" date="2020-11" db="EMBL/GenBank/DDBJ databases">
        <authorList>
            <consortium name="DOE Joint Genome Institute"/>
            <person name="Ahrendt S."/>
            <person name="Riley R."/>
            <person name="Andreopoulos W."/>
            <person name="Labutti K."/>
            <person name="Pangilinan J."/>
            <person name="Ruiz-Duenas F.J."/>
            <person name="Barrasa J.M."/>
            <person name="Sanchez-Garcia M."/>
            <person name="Camarero S."/>
            <person name="Miyauchi S."/>
            <person name="Serrano A."/>
            <person name="Linde D."/>
            <person name="Babiker R."/>
            <person name="Drula E."/>
            <person name="Ayuso-Fernandez I."/>
            <person name="Pacheco R."/>
            <person name="Padilla G."/>
            <person name="Ferreira P."/>
            <person name="Barriuso J."/>
            <person name="Kellner H."/>
            <person name="Castanera R."/>
            <person name="Alfaro M."/>
            <person name="Ramirez L."/>
            <person name="Pisabarro A.G."/>
            <person name="Kuo A."/>
            <person name="Tritt A."/>
            <person name="Lipzen A."/>
            <person name="He G."/>
            <person name="Yan M."/>
            <person name="Ng V."/>
            <person name="Cullen D."/>
            <person name="Martin F."/>
            <person name="Rosso M.-N."/>
            <person name="Henrissat B."/>
            <person name="Hibbett D."/>
            <person name="Martinez A.T."/>
            <person name="Grigoriev I.V."/>
        </authorList>
    </citation>
    <scope>NUCLEOTIDE SEQUENCE</scope>
    <source>
        <strain evidence="10">CBS 247.69</strain>
    </source>
</reference>
<dbReference type="SUPFAM" id="SSF55486">
    <property type="entry name" value="Metalloproteases ('zincins'), catalytic domain"/>
    <property type="match status" value="1"/>
</dbReference>
<comment type="cofactor">
    <cofactor evidence="1">
        <name>Zn(2+)</name>
        <dbReference type="ChEBI" id="CHEBI:29105"/>
    </cofactor>
</comment>
<dbReference type="PANTHER" id="PTHR37016:SF3">
    <property type="entry name" value="NEUTRAL PROTEASE 2-RELATED"/>
    <property type="match status" value="1"/>
</dbReference>
<keyword evidence="8" id="KW-0732">Signal</keyword>
<gene>
    <name evidence="10" type="ORF">BDZ94DRAFT_1278910</name>
</gene>
<dbReference type="GO" id="GO:0046872">
    <property type="term" value="F:metal ion binding"/>
    <property type="evidence" value="ECO:0007669"/>
    <property type="project" value="UniProtKB-KW"/>
</dbReference>
<dbReference type="InterPro" id="IPR034115">
    <property type="entry name" value="M35_peptidyl-Lys"/>
</dbReference>
<proteinExistence type="inferred from homology"/>
<dbReference type="Gene3D" id="3.40.390.10">
    <property type="entry name" value="Collagenase (Catalytic Domain)"/>
    <property type="match status" value="1"/>
</dbReference>
<keyword evidence="3" id="KW-0645">Protease</keyword>
<dbReference type="AlphaFoldDB" id="A0A9P5YH12"/>
<accession>A0A9P5YH12</accession>
<sequence length="349" mass="36643">MFSTLLRSTLAAIAISALTVSAAPGISLKVAGPESVNGVENLKVVATITNTGDQTLKILNDPRGPLSTMPADTFDITDSNGARPTFTGIKVKYSPEAAAAAGAFTVLAPGQSVHIEHNLSETYNFTTSGSGSYNFEASNLFHIVDGASKIVPLYADSEALTAKVSGNLAVARKTQSAGLNKRATFVGCSAARQTILNAAASAAQSYAASALSYLNSHTSTSTRYSTWFGTFTAARRSTVLSHFSLISGNNFASYTYDCTCTDSSYAYVYPSSFGVVYLCNAFWNAPVTGTDSRAGTLIHESSHFTRNGGTNDYTYGQSSCKSLAISNPGNAVFNADSHEYFAENNPALS</sequence>
<organism evidence="10 11">
    <name type="scientific">Collybia nuda</name>
    <dbReference type="NCBI Taxonomy" id="64659"/>
    <lineage>
        <taxon>Eukaryota</taxon>
        <taxon>Fungi</taxon>
        <taxon>Dikarya</taxon>
        <taxon>Basidiomycota</taxon>
        <taxon>Agaricomycotina</taxon>
        <taxon>Agaricomycetes</taxon>
        <taxon>Agaricomycetidae</taxon>
        <taxon>Agaricales</taxon>
        <taxon>Tricholomatineae</taxon>
        <taxon>Clitocybaceae</taxon>
        <taxon>Collybia</taxon>
    </lineage>
</organism>
<dbReference type="EMBL" id="MU150229">
    <property type="protein sequence ID" value="KAF9469757.1"/>
    <property type="molecule type" value="Genomic_DNA"/>
</dbReference>
<keyword evidence="7 10" id="KW-0482">Metalloprotease</keyword>
<feature type="signal peptide" evidence="8">
    <location>
        <begin position="1"/>
        <end position="22"/>
    </location>
</feature>
<dbReference type="Gene3D" id="2.60.40.2970">
    <property type="match status" value="1"/>
</dbReference>
<feature type="domain" description="Lysine-specific metallo-endopeptidase" evidence="9">
    <location>
        <begin position="212"/>
        <end position="343"/>
    </location>
</feature>
<evidence type="ECO:0000256" key="2">
    <source>
        <dbReference type="ARBA" id="ARBA00010279"/>
    </source>
</evidence>
<evidence type="ECO:0000313" key="11">
    <source>
        <dbReference type="Proteomes" id="UP000807353"/>
    </source>
</evidence>
<dbReference type="CDD" id="cd11306">
    <property type="entry name" value="M35_peptidyl-Lys"/>
    <property type="match status" value="1"/>
</dbReference>
<evidence type="ECO:0000256" key="3">
    <source>
        <dbReference type="ARBA" id="ARBA00022670"/>
    </source>
</evidence>
<evidence type="ECO:0000256" key="7">
    <source>
        <dbReference type="ARBA" id="ARBA00023049"/>
    </source>
</evidence>
<dbReference type="Pfam" id="PF14521">
    <property type="entry name" value="Aspzincin_M35"/>
    <property type="match status" value="1"/>
</dbReference>
<dbReference type="Proteomes" id="UP000807353">
    <property type="component" value="Unassembled WGS sequence"/>
</dbReference>
<dbReference type="PANTHER" id="PTHR37016">
    <property type="match status" value="1"/>
</dbReference>
<evidence type="ECO:0000259" key="9">
    <source>
        <dbReference type="SMART" id="SM01351"/>
    </source>
</evidence>
<dbReference type="InterPro" id="IPR024079">
    <property type="entry name" value="MetalloPept_cat_dom_sf"/>
</dbReference>
<protein>
    <submittedName>
        <fullName evidence="10">Deuterolysin M35 metalloprotease</fullName>
    </submittedName>
</protein>
<evidence type="ECO:0000256" key="5">
    <source>
        <dbReference type="ARBA" id="ARBA00022801"/>
    </source>
</evidence>
<evidence type="ECO:0000256" key="8">
    <source>
        <dbReference type="SAM" id="SignalP"/>
    </source>
</evidence>
<dbReference type="InterPro" id="IPR050414">
    <property type="entry name" value="Fungal_M35_metalloproteases"/>
</dbReference>
<evidence type="ECO:0000256" key="6">
    <source>
        <dbReference type="ARBA" id="ARBA00022833"/>
    </source>
</evidence>
<dbReference type="InterPro" id="IPR029463">
    <property type="entry name" value="Lys_MEP"/>
</dbReference>
<dbReference type="OrthoDB" id="412874at2759"/>
<dbReference type="SMART" id="SM01351">
    <property type="entry name" value="Aspzincin_M35"/>
    <property type="match status" value="1"/>
</dbReference>